<keyword evidence="3" id="KW-0731">Sigma factor</keyword>
<dbReference type="EMBL" id="JACRSP010000003">
    <property type="protein sequence ID" value="MBC8536746.1"/>
    <property type="molecule type" value="Genomic_DNA"/>
</dbReference>
<sequence length="161" mass="18431">MQPMEELYRLYSRELYRYLLTLARDPTLAEDLLSETFLYAIRGLGSFRGDSAVKTWLFGIARNRYLTHLRKRVHSGLDEAQALDWGVALEEQAVTRQAAARLLELLAGRDERTRNAVLLRAQGYSYAEIGEKLKLSENSARVIVFRARTALRDALTREGLL</sequence>
<dbReference type="InterPro" id="IPR007627">
    <property type="entry name" value="RNA_pol_sigma70_r2"/>
</dbReference>
<dbReference type="Gene3D" id="1.10.10.10">
    <property type="entry name" value="Winged helix-like DNA-binding domain superfamily/Winged helix DNA-binding domain"/>
    <property type="match status" value="1"/>
</dbReference>
<evidence type="ECO:0000259" key="6">
    <source>
        <dbReference type="Pfam" id="PF04542"/>
    </source>
</evidence>
<dbReference type="Pfam" id="PF04542">
    <property type="entry name" value="Sigma70_r2"/>
    <property type="match status" value="1"/>
</dbReference>
<dbReference type="Gene3D" id="1.10.1740.10">
    <property type="match status" value="1"/>
</dbReference>
<evidence type="ECO:0000256" key="5">
    <source>
        <dbReference type="ARBA" id="ARBA00023163"/>
    </source>
</evidence>
<dbReference type="SUPFAM" id="SSF88946">
    <property type="entry name" value="Sigma2 domain of RNA polymerase sigma factors"/>
    <property type="match status" value="1"/>
</dbReference>
<reference evidence="8" key="1">
    <citation type="submission" date="2020-08" db="EMBL/GenBank/DDBJ databases">
        <title>Genome public.</title>
        <authorList>
            <person name="Liu C."/>
            <person name="Sun Q."/>
        </authorList>
    </citation>
    <scope>NUCLEOTIDE SEQUENCE</scope>
    <source>
        <strain evidence="8">BX7</strain>
    </source>
</reference>
<protein>
    <submittedName>
        <fullName evidence="8">Sigma-70 family RNA polymerase sigma factor</fullName>
    </submittedName>
</protein>
<dbReference type="InterPro" id="IPR013325">
    <property type="entry name" value="RNA_pol_sigma_r2"/>
</dbReference>
<feature type="domain" description="RNA polymerase sigma factor 70 region 4 type 2" evidence="7">
    <location>
        <begin position="102"/>
        <end position="151"/>
    </location>
</feature>
<comment type="similarity">
    <text evidence="1">Belongs to the sigma-70 factor family. ECF subfamily.</text>
</comment>
<dbReference type="GO" id="GO:0003677">
    <property type="term" value="F:DNA binding"/>
    <property type="evidence" value="ECO:0007669"/>
    <property type="project" value="UniProtKB-KW"/>
</dbReference>
<evidence type="ECO:0000256" key="2">
    <source>
        <dbReference type="ARBA" id="ARBA00023015"/>
    </source>
</evidence>
<dbReference type="InterPro" id="IPR036388">
    <property type="entry name" value="WH-like_DNA-bd_sf"/>
</dbReference>
<dbReference type="GO" id="GO:0016987">
    <property type="term" value="F:sigma factor activity"/>
    <property type="evidence" value="ECO:0007669"/>
    <property type="project" value="UniProtKB-KW"/>
</dbReference>
<dbReference type="PANTHER" id="PTHR43133">
    <property type="entry name" value="RNA POLYMERASE ECF-TYPE SIGMA FACTO"/>
    <property type="match status" value="1"/>
</dbReference>
<keyword evidence="9" id="KW-1185">Reference proteome</keyword>
<dbReference type="RefSeq" id="WP_249300604.1">
    <property type="nucleotide sequence ID" value="NZ_JACRSP010000003.1"/>
</dbReference>
<dbReference type="InterPro" id="IPR039425">
    <property type="entry name" value="RNA_pol_sigma-70-like"/>
</dbReference>
<evidence type="ECO:0000256" key="4">
    <source>
        <dbReference type="ARBA" id="ARBA00023125"/>
    </source>
</evidence>
<dbReference type="SUPFAM" id="SSF88659">
    <property type="entry name" value="Sigma3 and sigma4 domains of RNA polymerase sigma factors"/>
    <property type="match status" value="1"/>
</dbReference>
<dbReference type="InterPro" id="IPR013324">
    <property type="entry name" value="RNA_pol_sigma_r3/r4-like"/>
</dbReference>
<keyword evidence="4" id="KW-0238">DNA-binding</keyword>
<dbReference type="Pfam" id="PF08281">
    <property type="entry name" value="Sigma70_r4_2"/>
    <property type="match status" value="1"/>
</dbReference>
<dbReference type="GO" id="GO:0006352">
    <property type="term" value="P:DNA-templated transcription initiation"/>
    <property type="evidence" value="ECO:0007669"/>
    <property type="project" value="InterPro"/>
</dbReference>
<evidence type="ECO:0000256" key="3">
    <source>
        <dbReference type="ARBA" id="ARBA00023082"/>
    </source>
</evidence>
<keyword evidence="2" id="KW-0805">Transcription regulation</keyword>
<dbReference type="NCBIfam" id="TIGR02937">
    <property type="entry name" value="sigma70-ECF"/>
    <property type="match status" value="1"/>
</dbReference>
<organism evidence="8 9">
    <name type="scientific">Feifania hominis</name>
    <dbReference type="NCBI Taxonomy" id="2763660"/>
    <lineage>
        <taxon>Bacteria</taxon>
        <taxon>Bacillati</taxon>
        <taxon>Bacillota</taxon>
        <taxon>Clostridia</taxon>
        <taxon>Eubacteriales</taxon>
        <taxon>Feifaniaceae</taxon>
        <taxon>Feifania</taxon>
    </lineage>
</organism>
<proteinExistence type="inferred from homology"/>
<dbReference type="InterPro" id="IPR013249">
    <property type="entry name" value="RNA_pol_sigma70_r4_t2"/>
</dbReference>
<evidence type="ECO:0000313" key="8">
    <source>
        <dbReference type="EMBL" id="MBC8536746.1"/>
    </source>
</evidence>
<name>A0A926DEI6_9FIRM</name>
<accession>A0A926DEI6</accession>
<gene>
    <name evidence="8" type="ORF">H8695_08615</name>
</gene>
<dbReference type="PANTHER" id="PTHR43133:SF8">
    <property type="entry name" value="RNA POLYMERASE SIGMA FACTOR HI_1459-RELATED"/>
    <property type="match status" value="1"/>
</dbReference>
<comment type="caution">
    <text evidence="8">The sequence shown here is derived from an EMBL/GenBank/DDBJ whole genome shotgun (WGS) entry which is preliminary data.</text>
</comment>
<evidence type="ECO:0000313" key="9">
    <source>
        <dbReference type="Proteomes" id="UP000620366"/>
    </source>
</evidence>
<dbReference type="AlphaFoldDB" id="A0A926DEI6"/>
<feature type="domain" description="RNA polymerase sigma-70 region 2" evidence="6">
    <location>
        <begin position="7"/>
        <end position="72"/>
    </location>
</feature>
<dbReference type="Proteomes" id="UP000620366">
    <property type="component" value="Unassembled WGS sequence"/>
</dbReference>
<evidence type="ECO:0000256" key="1">
    <source>
        <dbReference type="ARBA" id="ARBA00010641"/>
    </source>
</evidence>
<dbReference type="InterPro" id="IPR014284">
    <property type="entry name" value="RNA_pol_sigma-70_dom"/>
</dbReference>
<evidence type="ECO:0000259" key="7">
    <source>
        <dbReference type="Pfam" id="PF08281"/>
    </source>
</evidence>
<keyword evidence="5" id="KW-0804">Transcription</keyword>